<keyword evidence="3" id="KW-1185">Reference proteome</keyword>
<proteinExistence type="predicted"/>
<protein>
    <submittedName>
        <fullName evidence="2">Stage III sporulation protein AE</fullName>
    </submittedName>
</protein>
<sequence>MKMIKRVTVILMISLTINMIISIIPGCVFLKLDKVYAMEINNKNNIDISGNTENNVKSKEPLKNEVNIDDIGGSAKDEINDLYKYINKMKTDVELMDNLDPVEYIKTYIAEGKGNISFDTIVKAILSIVFKEVKSVLKLMISIVTISIICSLLKNLQDAFSDESISQVAFFACYALIIMVLSKSFIISISVAKEVITNISDFMSALLPILITMISLAGGITSAATLDPIVLGAVVFIPKVYSNIVIPMILMSFVLEFANNLSIDHKITNLCKLLKQVIIWFQGIIVTIFIGLLTIRGITSTTIDAVTLKTAKFAIDNFIPIVGKTFSDAITSVAGYSLIIKNAISSIGLVVIIIILLHPLIKLILITFIYKLSAALIEPISDSRITKSLEAAGNSMVLITSCVLTVSIIFFILIAIMASSGRFIVGG</sequence>
<dbReference type="NCBIfam" id="TIGR02829">
    <property type="entry name" value="spore_III_AE"/>
    <property type="match status" value="1"/>
</dbReference>
<dbReference type="EMBL" id="AP024849">
    <property type="protein sequence ID" value="BCZ46885.1"/>
    <property type="molecule type" value="Genomic_DNA"/>
</dbReference>
<feature type="transmembrane region" description="Helical" evidence="1">
    <location>
        <begin position="136"/>
        <end position="156"/>
    </location>
</feature>
<feature type="transmembrane region" description="Helical" evidence="1">
    <location>
        <begin position="278"/>
        <end position="298"/>
    </location>
</feature>
<evidence type="ECO:0000313" key="2">
    <source>
        <dbReference type="EMBL" id="BCZ46885.1"/>
    </source>
</evidence>
<evidence type="ECO:0000256" key="1">
    <source>
        <dbReference type="SAM" id="Phobius"/>
    </source>
</evidence>
<feature type="transmembrane region" description="Helical" evidence="1">
    <location>
        <begin position="318"/>
        <end position="340"/>
    </location>
</feature>
<feature type="transmembrane region" description="Helical" evidence="1">
    <location>
        <begin position="240"/>
        <end position="258"/>
    </location>
</feature>
<feature type="transmembrane region" description="Helical" evidence="1">
    <location>
        <begin position="396"/>
        <end position="418"/>
    </location>
</feature>
<gene>
    <name evidence="2" type="primary">spoIIIAE</name>
    <name evidence="2" type="ORF">psyc5s11_29520</name>
</gene>
<keyword evidence="1" id="KW-0812">Transmembrane</keyword>
<reference evidence="3" key="1">
    <citation type="submission" date="2021-07" db="EMBL/GenBank/DDBJ databases">
        <title>Complete genome sequencing of a Clostridium isolate.</title>
        <authorList>
            <person name="Ueki A."/>
            <person name="Tonouchi A."/>
        </authorList>
    </citation>
    <scope>NUCLEOTIDE SEQUENCE [LARGE SCALE GENOMIC DNA]</scope>
    <source>
        <strain evidence="3">C5S11</strain>
    </source>
</reference>
<name>A0ABM7T4P7_9CLOT</name>
<feature type="transmembrane region" description="Helical" evidence="1">
    <location>
        <begin position="168"/>
        <end position="190"/>
    </location>
</feature>
<keyword evidence="1" id="KW-0472">Membrane</keyword>
<feature type="transmembrane region" description="Helical" evidence="1">
    <location>
        <begin position="6"/>
        <end position="30"/>
    </location>
</feature>
<organism evidence="2 3">
    <name type="scientific">Clostridium gelidum</name>
    <dbReference type="NCBI Taxonomy" id="704125"/>
    <lineage>
        <taxon>Bacteria</taxon>
        <taxon>Bacillati</taxon>
        <taxon>Bacillota</taxon>
        <taxon>Clostridia</taxon>
        <taxon>Eubacteriales</taxon>
        <taxon>Clostridiaceae</taxon>
        <taxon>Clostridium</taxon>
    </lineage>
</organism>
<dbReference type="Pfam" id="PF09546">
    <property type="entry name" value="Spore_III_AE"/>
    <property type="match status" value="1"/>
</dbReference>
<feature type="transmembrane region" description="Helical" evidence="1">
    <location>
        <begin position="347"/>
        <end position="370"/>
    </location>
</feature>
<keyword evidence="1" id="KW-1133">Transmembrane helix</keyword>
<evidence type="ECO:0000313" key="3">
    <source>
        <dbReference type="Proteomes" id="UP000824633"/>
    </source>
</evidence>
<feature type="transmembrane region" description="Helical" evidence="1">
    <location>
        <begin position="202"/>
        <end position="220"/>
    </location>
</feature>
<dbReference type="InterPro" id="IPR014194">
    <property type="entry name" value="Spore_III_AE"/>
</dbReference>
<dbReference type="RefSeq" id="WP_224033283.1">
    <property type="nucleotide sequence ID" value="NZ_AP024849.1"/>
</dbReference>
<accession>A0ABM7T4P7</accession>
<dbReference type="Proteomes" id="UP000824633">
    <property type="component" value="Chromosome"/>
</dbReference>